<sequence>MIYACQQRKKTLRYVLDSYITLHYRHLVDTLIHSDLHNFLHSIYSASIYTAGYILK</sequence>
<protein>
    <submittedName>
        <fullName evidence="1">Uncharacterized protein</fullName>
    </submittedName>
</protein>
<accession>A0A0E9RZW1</accession>
<dbReference type="EMBL" id="GBXM01073941">
    <property type="protein sequence ID" value="JAH34636.1"/>
    <property type="molecule type" value="Transcribed_RNA"/>
</dbReference>
<dbReference type="AlphaFoldDB" id="A0A0E9RZW1"/>
<evidence type="ECO:0000313" key="1">
    <source>
        <dbReference type="EMBL" id="JAH34636.1"/>
    </source>
</evidence>
<proteinExistence type="predicted"/>
<organism evidence="1">
    <name type="scientific">Anguilla anguilla</name>
    <name type="common">European freshwater eel</name>
    <name type="synonym">Muraena anguilla</name>
    <dbReference type="NCBI Taxonomy" id="7936"/>
    <lineage>
        <taxon>Eukaryota</taxon>
        <taxon>Metazoa</taxon>
        <taxon>Chordata</taxon>
        <taxon>Craniata</taxon>
        <taxon>Vertebrata</taxon>
        <taxon>Euteleostomi</taxon>
        <taxon>Actinopterygii</taxon>
        <taxon>Neopterygii</taxon>
        <taxon>Teleostei</taxon>
        <taxon>Anguilliformes</taxon>
        <taxon>Anguillidae</taxon>
        <taxon>Anguilla</taxon>
    </lineage>
</organism>
<reference evidence="1" key="2">
    <citation type="journal article" date="2015" name="Fish Shellfish Immunol.">
        <title>Early steps in the European eel (Anguilla anguilla)-Vibrio vulnificus interaction in the gills: Role of the RtxA13 toxin.</title>
        <authorList>
            <person name="Callol A."/>
            <person name="Pajuelo D."/>
            <person name="Ebbesson L."/>
            <person name="Teles M."/>
            <person name="MacKenzie S."/>
            <person name="Amaro C."/>
        </authorList>
    </citation>
    <scope>NUCLEOTIDE SEQUENCE</scope>
</reference>
<name>A0A0E9RZW1_ANGAN</name>
<reference evidence="1" key="1">
    <citation type="submission" date="2014-11" db="EMBL/GenBank/DDBJ databases">
        <authorList>
            <person name="Amaro Gonzalez C."/>
        </authorList>
    </citation>
    <scope>NUCLEOTIDE SEQUENCE</scope>
</reference>